<evidence type="ECO:0000313" key="4">
    <source>
        <dbReference type="EMBL" id="KDB51152.1"/>
    </source>
</evidence>
<dbReference type="eggNOG" id="COG2836">
    <property type="taxonomic scope" value="Bacteria"/>
</dbReference>
<dbReference type="PANTHER" id="PTHR42208:SF1">
    <property type="entry name" value="HEAVY METAL TRANSPORTER"/>
    <property type="match status" value="1"/>
</dbReference>
<evidence type="ECO:0000256" key="2">
    <source>
        <dbReference type="SAM" id="SignalP"/>
    </source>
</evidence>
<keyword evidence="2" id="KW-0732">Signal</keyword>
<feature type="transmembrane region" description="Helical" evidence="1">
    <location>
        <begin position="141"/>
        <end position="161"/>
    </location>
</feature>
<keyword evidence="1" id="KW-0472">Membrane</keyword>
<dbReference type="RefSeq" id="WP_037484193.1">
    <property type="nucleotide sequence ID" value="NZ_AZRA01000098.1"/>
</dbReference>
<proteinExistence type="predicted"/>
<keyword evidence="5" id="KW-1185">Reference proteome</keyword>
<feature type="chain" id="PRO_5001575902" description="Urease accessory protein UreH-like transmembrane domain-containing protein" evidence="2">
    <location>
        <begin position="22"/>
        <end position="245"/>
    </location>
</feature>
<feature type="transmembrane region" description="Helical" evidence="1">
    <location>
        <begin position="168"/>
        <end position="193"/>
    </location>
</feature>
<dbReference type="Proteomes" id="UP000026714">
    <property type="component" value="Unassembled WGS sequence"/>
</dbReference>
<feature type="domain" description="Urease accessory protein UreH-like transmembrane" evidence="3">
    <location>
        <begin position="8"/>
        <end position="192"/>
    </location>
</feature>
<keyword evidence="1" id="KW-1133">Transmembrane helix</keyword>
<feature type="signal peptide" evidence="2">
    <location>
        <begin position="1"/>
        <end position="21"/>
    </location>
</feature>
<protein>
    <recommendedName>
        <fullName evidence="3">Urease accessory protein UreH-like transmembrane domain-containing protein</fullName>
    </recommendedName>
</protein>
<dbReference type="STRING" id="34103.SAMN05421778_107107"/>
<dbReference type="EMBL" id="AZRA01000098">
    <property type="protein sequence ID" value="KDB51152.1"/>
    <property type="molecule type" value="Genomic_DNA"/>
</dbReference>
<feature type="transmembrane region" description="Helical" evidence="1">
    <location>
        <begin position="81"/>
        <end position="99"/>
    </location>
</feature>
<reference evidence="4 5" key="1">
    <citation type="journal article" date="2014" name="FEMS Microbiol. Ecol.">
        <title>Sphaerotilus natans encrusted with nanoball-shaped Fe(III) oxide minerals formed by nitrate-reducing mixotrophic Fe(II) oxidation.</title>
        <authorList>
            <person name="Park S."/>
            <person name="Kim D.H."/>
            <person name="Lee J.H."/>
            <person name="Hur H.G."/>
        </authorList>
    </citation>
    <scope>NUCLEOTIDE SEQUENCE [LARGE SCALE GENOMIC DNA]</scope>
    <source>
        <strain evidence="4 5">DSM 6575</strain>
    </source>
</reference>
<sequence length="245" mass="25022">MTGALLLTAALMGLAGTPHCAAMCAAGCAAVARRCTPQAPVRGSLGLLAGRLLAYALAGAAAASIVGGLRWLAEVAGWLRPLWTGLQLFMVMIGLWLLLRGRLPAALEAWIEQQGAARPELPEGTRRIAMPGELKAAGVGLLWPALPCGLLHAALLLAAVASSPLEGAAVMAVFALASSAALLLGPALWLRLLPAALRRSGAASGPGDLRATLPLRLSGLAVMLLSGWSLFGHGPWAEALIAWCS</sequence>
<keyword evidence="1" id="KW-0812">Transmembrane</keyword>
<comment type="caution">
    <text evidence="4">The sequence shown here is derived from an EMBL/GenBank/DDBJ whole genome shotgun (WGS) entry which is preliminary data.</text>
</comment>
<gene>
    <name evidence="4" type="ORF">X805_32480</name>
</gene>
<dbReference type="PANTHER" id="PTHR42208">
    <property type="entry name" value="HEAVY METAL TRANSPORTER-RELATED"/>
    <property type="match status" value="1"/>
</dbReference>
<evidence type="ECO:0000256" key="1">
    <source>
        <dbReference type="SAM" id="Phobius"/>
    </source>
</evidence>
<dbReference type="Pfam" id="PF13386">
    <property type="entry name" value="DsbD_2"/>
    <property type="match status" value="1"/>
</dbReference>
<accession>A0A059KI56</accession>
<dbReference type="InterPro" id="IPR039447">
    <property type="entry name" value="UreH-like_TM_dom"/>
</dbReference>
<evidence type="ECO:0000259" key="3">
    <source>
        <dbReference type="Pfam" id="PF13386"/>
    </source>
</evidence>
<organism evidence="4 5">
    <name type="scientific">Sphaerotilus natans subsp. natans DSM 6575</name>
    <dbReference type="NCBI Taxonomy" id="1286631"/>
    <lineage>
        <taxon>Bacteria</taxon>
        <taxon>Pseudomonadati</taxon>
        <taxon>Pseudomonadota</taxon>
        <taxon>Betaproteobacteria</taxon>
        <taxon>Burkholderiales</taxon>
        <taxon>Sphaerotilaceae</taxon>
        <taxon>Sphaerotilus</taxon>
    </lineage>
</organism>
<name>A0A059KI56_9BURK</name>
<evidence type="ECO:0000313" key="5">
    <source>
        <dbReference type="Proteomes" id="UP000026714"/>
    </source>
</evidence>
<dbReference type="AlphaFoldDB" id="A0A059KI56"/>
<feature type="transmembrane region" description="Helical" evidence="1">
    <location>
        <begin position="48"/>
        <end position="69"/>
    </location>
</feature>